<evidence type="ECO:0000256" key="3">
    <source>
        <dbReference type="ARBA" id="ARBA00004496"/>
    </source>
</evidence>
<evidence type="ECO:0000256" key="10">
    <source>
        <dbReference type="HAMAP-Rule" id="MF_00067"/>
    </source>
</evidence>
<evidence type="ECO:0000259" key="11">
    <source>
        <dbReference type="PROSITE" id="PS51464"/>
    </source>
</evidence>
<protein>
    <recommendedName>
        <fullName evidence="10">Phosphoheptose isomerase</fullName>
        <ecNumber evidence="10">5.3.1.28</ecNumber>
    </recommendedName>
    <alternativeName>
        <fullName evidence="10">Sedoheptulose 7-phosphate isomerase</fullName>
    </alternativeName>
</protein>
<dbReference type="GO" id="GO:0097367">
    <property type="term" value="F:carbohydrate derivative binding"/>
    <property type="evidence" value="ECO:0007669"/>
    <property type="project" value="InterPro"/>
</dbReference>
<evidence type="ECO:0000256" key="4">
    <source>
        <dbReference type="ARBA" id="ARBA00009894"/>
    </source>
</evidence>
<evidence type="ECO:0000256" key="1">
    <source>
        <dbReference type="ARBA" id="ARBA00000348"/>
    </source>
</evidence>
<sequence length="199" mass="21669">MDPHERIAQLFHDSIRAKQNALDQVSPAVVKAGRRMAQALNQDQKILVCGNGGSAADAQHFSSELLNRFELDRPGLPAIALTTDSSTLTSVANDYSFDHVFSRQVQALGLAGDILLAITTSGNSPNVVSAHHAAKKRGMLTIALTGRDGGKFAEIMESDDIEIRVPHQQTARIQEVHLLVIHCICDLIDRSLFGETHNR</sequence>
<feature type="binding site" evidence="10">
    <location>
        <position position="64"/>
    </location>
    <ligand>
        <name>Zn(2+)</name>
        <dbReference type="ChEBI" id="CHEBI:29105"/>
    </ligand>
</feature>
<dbReference type="InterPro" id="IPR046348">
    <property type="entry name" value="SIS_dom_sf"/>
</dbReference>
<dbReference type="SUPFAM" id="SSF53697">
    <property type="entry name" value="SIS domain"/>
    <property type="match status" value="1"/>
</dbReference>
<dbReference type="GO" id="GO:2001061">
    <property type="term" value="P:D-glycero-D-manno-heptose 7-phosphate biosynthetic process"/>
    <property type="evidence" value="ECO:0007669"/>
    <property type="project" value="UniProtKB-UniPathway"/>
</dbReference>
<dbReference type="GO" id="GO:0005737">
    <property type="term" value="C:cytoplasm"/>
    <property type="evidence" value="ECO:0007669"/>
    <property type="project" value="UniProtKB-SubCell"/>
</dbReference>
<keyword evidence="6 10" id="KW-0479">Metal-binding</keyword>
<proteinExistence type="inferred from homology"/>
<dbReference type="EC" id="5.3.1.28" evidence="10"/>
<gene>
    <name evidence="10 12" type="primary">gmhA</name>
    <name evidence="12" type="ORF">HH1059_18360</name>
</gene>
<organism evidence="12 13">
    <name type="scientific">Halorhodospira halochloris</name>
    <name type="common">Ectothiorhodospira halochloris</name>
    <dbReference type="NCBI Taxonomy" id="1052"/>
    <lineage>
        <taxon>Bacteria</taxon>
        <taxon>Pseudomonadati</taxon>
        <taxon>Pseudomonadota</taxon>
        <taxon>Gammaproteobacteria</taxon>
        <taxon>Chromatiales</taxon>
        <taxon>Ectothiorhodospiraceae</taxon>
        <taxon>Halorhodospira</taxon>
    </lineage>
</organism>
<evidence type="ECO:0000256" key="2">
    <source>
        <dbReference type="ARBA" id="ARBA00003172"/>
    </source>
</evidence>
<dbReference type="InterPro" id="IPR004515">
    <property type="entry name" value="Phosphoheptose_Isoase"/>
</dbReference>
<keyword evidence="13" id="KW-1185">Reference proteome</keyword>
<evidence type="ECO:0000256" key="6">
    <source>
        <dbReference type="ARBA" id="ARBA00022723"/>
    </source>
</evidence>
<comment type="cofactor">
    <cofactor evidence="10">
        <name>Zn(2+)</name>
        <dbReference type="ChEBI" id="CHEBI:29105"/>
    </cofactor>
    <text evidence="10">Binds 1 zinc ion per subunit.</text>
</comment>
<dbReference type="CDD" id="cd05006">
    <property type="entry name" value="SIS_GmhA"/>
    <property type="match status" value="1"/>
</dbReference>
<feature type="binding site" evidence="10">
    <location>
        <position position="64"/>
    </location>
    <ligand>
        <name>substrate</name>
    </ligand>
</feature>
<keyword evidence="8 10" id="KW-0413">Isomerase</keyword>
<dbReference type="Pfam" id="PF13580">
    <property type="entry name" value="SIS_2"/>
    <property type="match status" value="1"/>
</dbReference>
<feature type="binding site" evidence="10">
    <location>
        <begin position="51"/>
        <end position="53"/>
    </location>
    <ligand>
        <name>substrate</name>
    </ligand>
</feature>
<keyword evidence="9 10" id="KW-0119">Carbohydrate metabolism</keyword>
<comment type="pathway">
    <text evidence="10">Carbohydrate biosynthesis; D-glycero-D-manno-heptose 7-phosphate biosynthesis; D-glycero-alpha-D-manno-heptose 7-phosphate and D-glycero-beta-D-manno-heptose 7-phosphate from sedoheptulose 7-phosphate: step 1/1.</text>
</comment>
<feature type="binding site" evidence="10">
    <location>
        <position position="124"/>
    </location>
    <ligand>
        <name>substrate</name>
    </ligand>
</feature>
<dbReference type="Gene3D" id="3.40.50.10490">
    <property type="entry name" value="Glucose-6-phosphate isomerase like protein, domain 1"/>
    <property type="match status" value="1"/>
</dbReference>
<feature type="binding site" evidence="10">
    <location>
        <begin position="93"/>
        <end position="94"/>
    </location>
    <ligand>
        <name>substrate</name>
    </ligand>
</feature>
<reference evidence="12" key="1">
    <citation type="submission" date="2016-02" db="EMBL/GenBank/DDBJ databases">
        <title>Halorhodospira halochloris DSM-1059 complete genome, version 2.</title>
        <authorList>
            <person name="Tsukatani Y."/>
        </authorList>
    </citation>
    <scope>NUCLEOTIDE SEQUENCE</scope>
    <source>
        <strain evidence="12">DSM 1059</strain>
    </source>
</reference>
<feature type="binding site" evidence="10">
    <location>
        <position position="182"/>
    </location>
    <ligand>
        <name>Zn(2+)</name>
        <dbReference type="ChEBI" id="CHEBI:29105"/>
    </ligand>
</feature>
<keyword evidence="7 10" id="KW-0862">Zinc</keyword>
<dbReference type="InterPro" id="IPR001347">
    <property type="entry name" value="SIS_dom"/>
</dbReference>
<name>A0A110B5R1_HALHR</name>
<dbReference type="RefSeq" id="WP_096409875.1">
    <property type="nucleotide sequence ID" value="NZ_AP017372.2"/>
</dbReference>
<evidence type="ECO:0000256" key="8">
    <source>
        <dbReference type="ARBA" id="ARBA00023235"/>
    </source>
</evidence>
<dbReference type="AlphaFoldDB" id="A0A110B5R1"/>
<comment type="similarity">
    <text evidence="4 10">Belongs to the SIS family. GmhA subfamily.</text>
</comment>
<dbReference type="GO" id="GO:0008270">
    <property type="term" value="F:zinc ion binding"/>
    <property type="evidence" value="ECO:0007669"/>
    <property type="project" value="UniProtKB-UniRule"/>
</dbReference>
<feature type="domain" description="SIS" evidence="11">
    <location>
        <begin position="36"/>
        <end position="198"/>
    </location>
</feature>
<comment type="catalytic activity">
    <reaction evidence="1 10">
        <text>2 D-sedoheptulose 7-phosphate = D-glycero-alpha-D-manno-heptose 7-phosphate + D-glycero-beta-D-manno-heptose 7-phosphate</text>
        <dbReference type="Rhea" id="RHEA:27489"/>
        <dbReference type="ChEBI" id="CHEBI:57483"/>
        <dbReference type="ChEBI" id="CHEBI:60203"/>
        <dbReference type="ChEBI" id="CHEBI:60204"/>
        <dbReference type="EC" id="5.3.1.28"/>
    </reaction>
</comment>
<evidence type="ECO:0000256" key="5">
    <source>
        <dbReference type="ARBA" id="ARBA00022490"/>
    </source>
</evidence>
<dbReference type="PROSITE" id="PS51464">
    <property type="entry name" value="SIS"/>
    <property type="match status" value="1"/>
</dbReference>
<dbReference type="Proteomes" id="UP000218890">
    <property type="component" value="Chromosome"/>
</dbReference>
<dbReference type="OrthoDB" id="9810929at2"/>
<accession>A0A110B5R1</accession>
<dbReference type="PANTHER" id="PTHR30390:SF6">
    <property type="entry name" value="DNAA INITIATOR-ASSOCIATING PROTEIN DIAA"/>
    <property type="match status" value="1"/>
</dbReference>
<dbReference type="NCBIfam" id="TIGR00441">
    <property type="entry name" value="gmhA"/>
    <property type="match status" value="1"/>
</dbReference>
<feature type="binding site" evidence="10">
    <location>
        <position position="174"/>
    </location>
    <ligand>
        <name>substrate</name>
    </ligand>
</feature>
<keyword evidence="5 10" id="KW-0963">Cytoplasm</keyword>
<evidence type="ECO:0000256" key="7">
    <source>
        <dbReference type="ARBA" id="ARBA00022833"/>
    </source>
</evidence>
<dbReference type="PANTHER" id="PTHR30390">
    <property type="entry name" value="SEDOHEPTULOSE 7-PHOSPHATE ISOMERASE / DNAA INITIATOR-ASSOCIATING FACTOR FOR REPLICATION INITIATION"/>
    <property type="match status" value="1"/>
</dbReference>
<dbReference type="UniPathway" id="UPA00041">
    <property type="reaction ID" value="UER00436"/>
</dbReference>
<comment type="subcellular location">
    <subcellularLocation>
        <location evidence="3 10">Cytoplasm</location>
    </subcellularLocation>
</comment>
<feature type="binding site" evidence="10">
    <location>
        <position position="174"/>
    </location>
    <ligand>
        <name>Zn(2+)</name>
        <dbReference type="ChEBI" id="CHEBI:29105"/>
    </ligand>
</feature>
<dbReference type="HAMAP" id="MF_00067">
    <property type="entry name" value="GmhA"/>
    <property type="match status" value="1"/>
</dbReference>
<comment type="function">
    <text evidence="2 10">Catalyzes the isomerization of sedoheptulose 7-phosphate in D-glycero-D-manno-heptose 7-phosphate.</text>
</comment>
<evidence type="ECO:0000313" key="12">
    <source>
        <dbReference type="EMBL" id="BAU58525.1"/>
    </source>
</evidence>
<dbReference type="InterPro" id="IPR035461">
    <property type="entry name" value="GmhA/DiaA"/>
</dbReference>
<comment type="miscellaneous">
    <text evidence="10">The reaction produces a racemic mixture of D-glycero-alpha-D-manno-heptose 7-phosphate and D-glycero-beta-D-manno-heptose 7-phosphate.</text>
</comment>
<evidence type="ECO:0000256" key="9">
    <source>
        <dbReference type="ARBA" id="ARBA00023277"/>
    </source>
</evidence>
<dbReference type="EMBL" id="AP017372">
    <property type="protein sequence ID" value="BAU58525.1"/>
    <property type="molecule type" value="Genomic_DNA"/>
</dbReference>
<feature type="binding site" evidence="10">
    <location>
        <begin position="119"/>
        <end position="121"/>
    </location>
    <ligand>
        <name>substrate</name>
    </ligand>
</feature>
<dbReference type="InterPro" id="IPR050099">
    <property type="entry name" value="SIS_GmhA/DiaA_subfam"/>
</dbReference>
<evidence type="ECO:0000313" key="13">
    <source>
        <dbReference type="Proteomes" id="UP000218890"/>
    </source>
</evidence>
<dbReference type="GO" id="GO:0008968">
    <property type="term" value="F:D-sedoheptulose 7-phosphate isomerase activity"/>
    <property type="evidence" value="ECO:0007669"/>
    <property type="project" value="UniProtKB-UniRule"/>
</dbReference>
<feature type="binding site" evidence="10">
    <location>
        <position position="60"/>
    </location>
    <ligand>
        <name>Zn(2+)</name>
        <dbReference type="ChEBI" id="CHEBI:29105"/>
    </ligand>
</feature>
<dbReference type="KEGG" id="hhk:HH1059_18360"/>
<dbReference type="NCBIfam" id="NF010546">
    <property type="entry name" value="PRK13936.1"/>
    <property type="match status" value="1"/>
</dbReference>
<comment type="subunit">
    <text evidence="10">Homotetramer.</text>
</comment>
<dbReference type="GO" id="GO:0005975">
    <property type="term" value="P:carbohydrate metabolic process"/>
    <property type="evidence" value="ECO:0007669"/>
    <property type="project" value="UniProtKB-UniRule"/>
</dbReference>